<dbReference type="AlphaFoldDB" id="A0AAP5M8Y6"/>
<protein>
    <submittedName>
        <fullName evidence="2">Uncharacterized protein</fullName>
    </submittedName>
</protein>
<feature type="transmembrane region" description="Helical" evidence="1">
    <location>
        <begin position="162"/>
        <end position="182"/>
    </location>
</feature>
<feature type="transmembrane region" description="Helical" evidence="1">
    <location>
        <begin position="223"/>
        <end position="244"/>
    </location>
</feature>
<accession>A0AAP5M8Y6</accession>
<dbReference type="RefSeq" id="WP_208353171.1">
    <property type="nucleotide sequence ID" value="NZ_JAALHA020000002.1"/>
</dbReference>
<keyword evidence="1" id="KW-0812">Transmembrane</keyword>
<keyword evidence="3" id="KW-1185">Reference proteome</keyword>
<dbReference type="Proteomes" id="UP000667802">
    <property type="component" value="Unassembled WGS sequence"/>
</dbReference>
<organism evidence="2 3">
    <name type="scientific">Aetokthonos hydrillicola Thurmond2011</name>
    <dbReference type="NCBI Taxonomy" id="2712845"/>
    <lineage>
        <taxon>Bacteria</taxon>
        <taxon>Bacillati</taxon>
        <taxon>Cyanobacteriota</taxon>
        <taxon>Cyanophyceae</taxon>
        <taxon>Nostocales</taxon>
        <taxon>Hapalosiphonaceae</taxon>
        <taxon>Aetokthonos</taxon>
    </lineage>
</organism>
<evidence type="ECO:0000313" key="3">
    <source>
        <dbReference type="Proteomes" id="UP000667802"/>
    </source>
</evidence>
<feature type="transmembrane region" description="Helical" evidence="1">
    <location>
        <begin position="406"/>
        <end position="423"/>
    </location>
</feature>
<keyword evidence="1" id="KW-1133">Transmembrane helix</keyword>
<feature type="transmembrane region" description="Helical" evidence="1">
    <location>
        <begin position="342"/>
        <end position="361"/>
    </location>
</feature>
<dbReference type="EMBL" id="JAALHA020000002">
    <property type="protein sequence ID" value="MDR9894108.1"/>
    <property type="molecule type" value="Genomic_DNA"/>
</dbReference>
<evidence type="ECO:0000256" key="1">
    <source>
        <dbReference type="SAM" id="Phobius"/>
    </source>
</evidence>
<feature type="transmembrane region" description="Helical" evidence="1">
    <location>
        <begin position="194"/>
        <end position="216"/>
    </location>
</feature>
<sequence length="510" mass="57453">MQDHGQTEMVVCSRIADYEVLSNRLRLRGAIYIRSLTPEQVNQYLDAAGEPLQAVKTLLSEDTTLQELAKSPLTLSIMTLAYQGKKVEELPQTGSLEVRRQHLLNAYIERMFKRKGINQKYSNEQTIQWLSWLAQRMQIASQSVFLIEKIQPNWLQKDSHRLIYSIGVCLTVGLSAAVFHVGPLSSVFKGNQGLFEGLMGGVIAGLFYSLLGGVIIRSLSGTVARLANGLTIGLLFGLVFWLVLGQKFGLTYGFFYALCGVLIYQFFSKDIEPADTLEWSWEKAMKNFGFALIFVLILSVTNGPIFGLIFGFLLWLIISWEKQTEIDKTTRLNQGIWKSVRTTIKISTMIGLFSGIVLWLIQTRYILLPEAKVNSIVFGIANGIMFGYGAALLSSQGIGFVGFKHLILRLLLWCSGCIPWNYARFLDYGNERIFLRKVGGGYIFVHRMLLEHFATQIEPTKSEIRNTYKAIKIIFVGGVIIAFSMVCYTVYLNAEYQLNTQANIIISEDV</sequence>
<reference evidence="3" key="1">
    <citation type="journal article" date="2021" name="Science">
        <title>Hunting the eagle killer: A cyanobacterial neurotoxin causes vacuolar myelinopathy.</title>
        <authorList>
            <person name="Breinlinger S."/>
            <person name="Phillips T.J."/>
            <person name="Haram B.N."/>
            <person name="Mares J."/>
            <person name="Martinez Yerena J.A."/>
            <person name="Hrouzek P."/>
            <person name="Sobotka R."/>
            <person name="Henderson W.M."/>
            <person name="Schmieder P."/>
            <person name="Williams S.M."/>
            <person name="Lauderdale J.D."/>
            <person name="Wilde H.D."/>
            <person name="Gerrin W."/>
            <person name="Kust A."/>
            <person name="Washington J.W."/>
            <person name="Wagner C."/>
            <person name="Geier B."/>
            <person name="Liebeke M."/>
            <person name="Enke H."/>
            <person name="Niedermeyer T.H.J."/>
            <person name="Wilde S.B."/>
        </authorList>
    </citation>
    <scope>NUCLEOTIDE SEQUENCE [LARGE SCALE GENOMIC DNA]</scope>
    <source>
        <strain evidence="3">Thurmond2011</strain>
    </source>
</reference>
<gene>
    <name evidence="2" type="ORF">G7B40_005920</name>
</gene>
<name>A0AAP5M8Y6_9CYAN</name>
<comment type="caution">
    <text evidence="2">The sequence shown here is derived from an EMBL/GenBank/DDBJ whole genome shotgun (WGS) entry which is preliminary data.</text>
</comment>
<feature type="transmembrane region" description="Helical" evidence="1">
    <location>
        <begin position="470"/>
        <end position="491"/>
    </location>
</feature>
<keyword evidence="1" id="KW-0472">Membrane</keyword>
<feature type="transmembrane region" description="Helical" evidence="1">
    <location>
        <begin position="250"/>
        <end position="267"/>
    </location>
</feature>
<proteinExistence type="predicted"/>
<evidence type="ECO:0000313" key="2">
    <source>
        <dbReference type="EMBL" id="MDR9894108.1"/>
    </source>
</evidence>
<feature type="transmembrane region" description="Helical" evidence="1">
    <location>
        <begin position="373"/>
        <end position="394"/>
    </location>
</feature>
<feature type="transmembrane region" description="Helical" evidence="1">
    <location>
        <begin position="288"/>
        <end position="318"/>
    </location>
</feature>